<dbReference type="PANTHER" id="PTHR44591:SF3">
    <property type="entry name" value="RESPONSE REGULATORY DOMAIN-CONTAINING PROTEIN"/>
    <property type="match status" value="1"/>
</dbReference>
<dbReference type="AlphaFoldDB" id="A0A858ZX49"/>
<dbReference type="Pfam" id="PF00072">
    <property type="entry name" value="Response_reg"/>
    <property type="match status" value="1"/>
</dbReference>
<dbReference type="PANTHER" id="PTHR44591">
    <property type="entry name" value="STRESS RESPONSE REGULATOR PROTEIN 1"/>
    <property type="match status" value="1"/>
</dbReference>
<gene>
    <name evidence="4" type="ORF">HF896_18610</name>
</gene>
<dbReference type="GO" id="GO:0000160">
    <property type="term" value="P:phosphorelay signal transduction system"/>
    <property type="evidence" value="ECO:0007669"/>
    <property type="project" value="InterPro"/>
</dbReference>
<feature type="domain" description="Response regulatory" evidence="3">
    <location>
        <begin position="98"/>
        <end position="216"/>
    </location>
</feature>
<dbReference type="SMART" id="SM00448">
    <property type="entry name" value="REC"/>
    <property type="match status" value="1"/>
</dbReference>
<dbReference type="InterPro" id="IPR050595">
    <property type="entry name" value="Bact_response_regulator"/>
</dbReference>
<evidence type="ECO:0000313" key="4">
    <source>
        <dbReference type="EMBL" id="QKD45505.1"/>
    </source>
</evidence>
<name>A0A858ZX49_9BURK</name>
<dbReference type="InterPro" id="IPR009061">
    <property type="entry name" value="DNA-bd_dom_put_sf"/>
</dbReference>
<dbReference type="Pfam" id="PF12728">
    <property type="entry name" value="HTH_17"/>
    <property type="match status" value="1"/>
</dbReference>
<dbReference type="EMBL" id="CP051298">
    <property type="protein sequence ID" value="QKD45505.1"/>
    <property type="molecule type" value="Genomic_DNA"/>
</dbReference>
<dbReference type="InterPro" id="IPR011006">
    <property type="entry name" value="CheY-like_superfamily"/>
</dbReference>
<dbReference type="RefSeq" id="WP_013520519.1">
    <property type="nucleotide sequence ID" value="NZ_CP051298.1"/>
</dbReference>
<dbReference type="InterPro" id="IPR010093">
    <property type="entry name" value="SinI_DNA-bd"/>
</dbReference>
<organism evidence="4 5">
    <name type="scientific">Alicycliphilus denitrificans</name>
    <dbReference type="NCBI Taxonomy" id="179636"/>
    <lineage>
        <taxon>Bacteria</taxon>
        <taxon>Pseudomonadati</taxon>
        <taxon>Pseudomonadota</taxon>
        <taxon>Betaproteobacteria</taxon>
        <taxon>Burkholderiales</taxon>
        <taxon>Comamonadaceae</taxon>
        <taxon>Alicycliphilus</taxon>
    </lineage>
</organism>
<dbReference type="InterPro" id="IPR001789">
    <property type="entry name" value="Sig_transdc_resp-reg_receiver"/>
</dbReference>
<dbReference type="GO" id="GO:0003677">
    <property type="term" value="F:DNA binding"/>
    <property type="evidence" value="ECO:0007669"/>
    <property type="project" value="UniProtKB-KW"/>
</dbReference>
<dbReference type="InterPro" id="IPR041657">
    <property type="entry name" value="HTH_17"/>
</dbReference>
<evidence type="ECO:0000313" key="5">
    <source>
        <dbReference type="Proteomes" id="UP000500755"/>
    </source>
</evidence>
<evidence type="ECO:0000256" key="2">
    <source>
        <dbReference type="PROSITE-ProRule" id="PRU00169"/>
    </source>
</evidence>
<reference evidence="4 5" key="1">
    <citation type="submission" date="2020-05" db="EMBL/GenBank/DDBJ databases">
        <title>Complete genome sequence of Alicycliphilus denitrificans DP3.</title>
        <authorList>
            <person name="Chen X."/>
        </authorList>
    </citation>
    <scope>NUCLEOTIDE SEQUENCE [LARGE SCALE GENOMIC DNA]</scope>
    <source>
        <strain evidence="4 5">DP3</strain>
    </source>
</reference>
<keyword evidence="1 2" id="KW-0597">Phosphoprotein</keyword>
<dbReference type="Proteomes" id="UP000500755">
    <property type="component" value="Chromosome"/>
</dbReference>
<dbReference type="CDD" id="cd00156">
    <property type="entry name" value="REC"/>
    <property type="match status" value="1"/>
</dbReference>
<dbReference type="OMA" id="TTITRWI"/>
<feature type="modified residue" description="4-aspartylphosphate" evidence="2">
    <location>
        <position position="149"/>
    </location>
</feature>
<keyword evidence="4" id="KW-0238">DNA-binding</keyword>
<dbReference type="NCBIfam" id="TIGR01764">
    <property type="entry name" value="excise"/>
    <property type="match status" value="1"/>
</dbReference>
<evidence type="ECO:0000259" key="3">
    <source>
        <dbReference type="PROSITE" id="PS50110"/>
    </source>
</evidence>
<dbReference type="Gene3D" id="3.40.50.2300">
    <property type="match status" value="1"/>
</dbReference>
<proteinExistence type="predicted"/>
<evidence type="ECO:0000256" key="1">
    <source>
        <dbReference type="ARBA" id="ARBA00022553"/>
    </source>
</evidence>
<protein>
    <submittedName>
        <fullName evidence="4">Excisionase family DNA-binding protein</fullName>
    </submittedName>
</protein>
<dbReference type="PROSITE" id="PS50110">
    <property type="entry name" value="RESPONSE_REGULATORY"/>
    <property type="match status" value="1"/>
</dbReference>
<dbReference type="SUPFAM" id="SSF52172">
    <property type="entry name" value="CheY-like"/>
    <property type="match status" value="1"/>
</dbReference>
<dbReference type="SUPFAM" id="SSF46955">
    <property type="entry name" value="Putative DNA-binding domain"/>
    <property type="match status" value="1"/>
</dbReference>
<accession>A0A858ZX49</accession>
<sequence>MKNEPVISLPAECSTRDVARALGLTARFVREMAEQGELRGWKTPGGRWRIARESVMSWLELRQLCVPGQPAAPGGPAGDAEGGLSCEIVLRPRRFPQRVLLIEDSAHFQTLVKLLVGHEFPQVDLHVADDGIDGLVMAGRLEPDVLIVDILLPGIDGAALVGRLRWHPLFQSCQFIVITSLDKESRAPYAFALAGVSVMHKTKLVQDLPSLLDRALALPDAR</sequence>